<dbReference type="InterPro" id="IPR037523">
    <property type="entry name" value="VOC_core"/>
</dbReference>
<dbReference type="AlphaFoldDB" id="A0A3D9JS64"/>
<dbReference type="GO" id="GO:0016829">
    <property type="term" value="F:lyase activity"/>
    <property type="evidence" value="ECO:0007669"/>
    <property type="project" value="UniProtKB-KW"/>
</dbReference>
<organism evidence="2 3">
    <name type="scientific">Cohnella phaseoli</name>
    <dbReference type="NCBI Taxonomy" id="456490"/>
    <lineage>
        <taxon>Bacteria</taxon>
        <taxon>Bacillati</taxon>
        <taxon>Bacillota</taxon>
        <taxon>Bacilli</taxon>
        <taxon>Bacillales</taxon>
        <taxon>Paenibacillaceae</taxon>
        <taxon>Cohnella</taxon>
    </lineage>
</organism>
<keyword evidence="3" id="KW-1185">Reference proteome</keyword>
<gene>
    <name evidence="2" type="ORF">DFP98_110166</name>
</gene>
<comment type="caution">
    <text evidence="2">The sequence shown here is derived from an EMBL/GenBank/DDBJ whole genome shotgun (WGS) entry which is preliminary data.</text>
</comment>
<dbReference type="Gene3D" id="3.10.180.10">
    <property type="entry name" value="2,3-Dihydroxybiphenyl 1,2-Dioxygenase, domain 1"/>
    <property type="match status" value="1"/>
</dbReference>
<dbReference type="Pfam" id="PF00903">
    <property type="entry name" value="Glyoxalase"/>
    <property type="match status" value="1"/>
</dbReference>
<evidence type="ECO:0000313" key="2">
    <source>
        <dbReference type="EMBL" id="RED76943.1"/>
    </source>
</evidence>
<dbReference type="OrthoDB" id="5296884at2"/>
<keyword evidence="2" id="KW-0456">Lyase</keyword>
<reference evidence="2 3" key="1">
    <citation type="submission" date="2018-07" db="EMBL/GenBank/DDBJ databases">
        <title>Genomic Encyclopedia of Type Strains, Phase III (KMG-III): the genomes of soil and plant-associated and newly described type strains.</title>
        <authorList>
            <person name="Whitman W."/>
        </authorList>
    </citation>
    <scope>NUCLEOTIDE SEQUENCE [LARGE SCALE GENOMIC DNA]</scope>
    <source>
        <strain evidence="2 3">CECT 7287</strain>
    </source>
</reference>
<dbReference type="PANTHER" id="PTHR35006">
    <property type="entry name" value="GLYOXALASE FAMILY PROTEIN (AFU_ORTHOLOGUE AFUA_5G14830)"/>
    <property type="match status" value="1"/>
</dbReference>
<dbReference type="InterPro" id="IPR029068">
    <property type="entry name" value="Glyas_Bleomycin-R_OHBP_Dase"/>
</dbReference>
<feature type="domain" description="VOC" evidence="1">
    <location>
        <begin position="3"/>
        <end position="124"/>
    </location>
</feature>
<dbReference type="PROSITE" id="PS51819">
    <property type="entry name" value="VOC"/>
    <property type="match status" value="1"/>
</dbReference>
<protein>
    <submittedName>
        <fullName evidence="2">Putative lactoylglutathione lyase</fullName>
    </submittedName>
</protein>
<dbReference type="SUPFAM" id="SSF54593">
    <property type="entry name" value="Glyoxalase/Bleomycin resistance protein/Dihydroxybiphenyl dioxygenase"/>
    <property type="match status" value="1"/>
</dbReference>
<evidence type="ECO:0000313" key="3">
    <source>
        <dbReference type="Proteomes" id="UP000256977"/>
    </source>
</evidence>
<name>A0A3D9JS64_9BACL</name>
<dbReference type="RefSeq" id="WP_116061408.1">
    <property type="nucleotide sequence ID" value="NZ_QRDZ01000010.1"/>
</dbReference>
<dbReference type="PANTHER" id="PTHR35006:SF1">
    <property type="entry name" value="BLL2941 PROTEIN"/>
    <property type="match status" value="1"/>
</dbReference>
<dbReference type="Proteomes" id="UP000256977">
    <property type="component" value="Unassembled WGS sequence"/>
</dbReference>
<dbReference type="EMBL" id="QRDZ01000010">
    <property type="protein sequence ID" value="RED76943.1"/>
    <property type="molecule type" value="Genomic_DNA"/>
</dbReference>
<proteinExistence type="predicted"/>
<accession>A0A3D9JS64</accession>
<sequence length="126" mass="14581">MNKFSHIDLRVNDLESVMPFYEKLLPELGFTRTYHSLNWKVFAAEGELPSAAYFAITEDREHKPNSNLIGFWANDRDEVDHIAKLVQENGGTINDGPRLFPISPTYYAVYFEDPCGNKYELVHRLN</sequence>
<dbReference type="InterPro" id="IPR004360">
    <property type="entry name" value="Glyas_Fos-R_dOase_dom"/>
</dbReference>
<evidence type="ECO:0000259" key="1">
    <source>
        <dbReference type="PROSITE" id="PS51819"/>
    </source>
</evidence>